<dbReference type="InterPro" id="IPR037523">
    <property type="entry name" value="VOC_core"/>
</dbReference>
<dbReference type="PROSITE" id="PS51819">
    <property type="entry name" value="VOC"/>
    <property type="match status" value="1"/>
</dbReference>
<comment type="caution">
    <text evidence="2">The sequence shown here is derived from an EMBL/GenBank/DDBJ whole genome shotgun (WGS) entry which is preliminary data.</text>
</comment>
<dbReference type="Gene3D" id="3.10.180.10">
    <property type="entry name" value="2,3-Dihydroxybiphenyl 1,2-Dioxygenase, domain 1"/>
    <property type="match status" value="1"/>
</dbReference>
<evidence type="ECO:0000313" key="3">
    <source>
        <dbReference type="Proteomes" id="UP000680067"/>
    </source>
</evidence>
<dbReference type="EMBL" id="JAGSPN010000003">
    <property type="protein sequence ID" value="MBR7781661.1"/>
    <property type="molecule type" value="Genomic_DNA"/>
</dbReference>
<sequence length="126" mass="13707">MQRVTGFGGVFFRAKDPVALRAWYQRYLGVDVQGWGGAVFPWPSDAERAEGDGTIWSIGGDDHAAFAGSTVPFVINYRVADLRGLLAVLKEEGCDVQGEAIDSEYGLFGRVADPEGNMIELWQPPA</sequence>
<proteinExistence type="predicted"/>
<organism evidence="2 3">
    <name type="scientific">Undibacterium luofuense</name>
    <dbReference type="NCBI Taxonomy" id="2828733"/>
    <lineage>
        <taxon>Bacteria</taxon>
        <taxon>Pseudomonadati</taxon>
        <taxon>Pseudomonadota</taxon>
        <taxon>Betaproteobacteria</taxon>
        <taxon>Burkholderiales</taxon>
        <taxon>Oxalobacteraceae</taxon>
        <taxon>Undibacterium</taxon>
    </lineage>
</organism>
<protein>
    <submittedName>
        <fullName evidence="2">VOC family protein</fullName>
    </submittedName>
</protein>
<keyword evidence="3" id="KW-1185">Reference proteome</keyword>
<dbReference type="InterPro" id="IPR029068">
    <property type="entry name" value="Glyas_Bleomycin-R_OHBP_Dase"/>
</dbReference>
<name>A0A941I5J6_9BURK</name>
<reference evidence="2" key="1">
    <citation type="submission" date="2021-04" db="EMBL/GenBank/DDBJ databases">
        <title>novel species isolated from subtropical streams in China.</title>
        <authorList>
            <person name="Lu H."/>
        </authorList>
    </citation>
    <scope>NUCLEOTIDE SEQUENCE</scope>
    <source>
        <strain evidence="2">LFS511W</strain>
    </source>
</reference>
<evidence type="ECO:0000259" key="1">
    <source>
        <dbReference type="PROSITE" id="PS51819"/>
    </source>
</evidence>
<dbReference type="SUPFAM" id="SSF54593">
    <property type="entry name" value="Glyoxalase/Bleomycin resistance protein/Dihydroxybiphenyl dioxygenase"/>
    <property type="match status" value="1"/>
</dbReference>
<gene>
    <name evidence="2" type="ORF">KDM89_05890</name>
</gene>
<dbReference type="RefSeq" id="WP_212687012.1">
    <property type="nucleotide sequence ID" value="NZ_JAGSPN010000003.1"/>
</dbReference>
<evidence type="ECO:0000313" key="2">
    <source>
        <dbReference type="EMBL" id="MBR7781661.1"/>
    </source>
</evidence>
<feature type="domain" description="VOC" evidence="1">
    <location>
        <begin position="6"/>
        <end position="124"/>
    </location>
</feature>
<accession>A0A941I5J6</accession>
<dbReference type="Proteomes" id="UP000680067">
    <property type="component" value="Unassembled WGS sequence"/>
</dbReference>
<dbReference type="AlphaFoldDB" id="A0A941I5J6"/>